<evidence type="ECO:0000313" key="16">
    <source>
        <dbReference type="Proteomes" id="UP000195043"/>
    </source>
</evidence>
<feature type="binding site" evidence="8 11">
    <location>
        <position position="208"/>
    </location>
    <ligand>
        <name>NAD(+)</name>
        <dbReference type="ChEBI" id="CHEBI:57540"/>
    </ligand>
</feature>
<dbReference type="Proteomes" id="UP000195043">
    <property type="component" value="Unassembled WGS sequence"/>
</dbReference>
<dbReference type="AlphaFoldDB" id="A0A242A565"/>
<evidence type="ECO:0000256" key="3">
    <source>
        <dbReference type="ARBA" id="ARBA00012965"/>
    </source>
</evidence>
<comment type="cofactor">
    <cofactor evidence="8 13">
        <name>Zn(2+)</name>
        <dbReference type="ChEBI" id="CHEBI:29105"/>
    </cofactor>
    <text evidence="8 13">Binds 1 zinc ion per subunit.</text>
</comment>
<dbReference type="FunFam" id="3.40.50.1980:FF:000026">
    <property type="entry name" value="Histidinol dehydrogenase"/>
    <property type="match status" value="1"/>
</dbReference>
<feature type="binding site" evidence="8 13">
    <location>
        <position position="253"/>
    </location>
    <ligand>
        <name>Zn(2+)</name>
        <dbReference type="ChEBI" id="CHEBI:29105"/>
    </ligand>
</feature>
<feature type="binding site" evidence="8 13">
    <location>
        <position position="256"/>
    </location>
    <ligand>
        <name>Zn(2+)</name>
        <dbReference type="ChEBI" id="CHEBI:29105"/>
    </ligand>
</feature>
<keyword evidence="8" id="KW-0368">Histidine biosynthesis</keyword>
<feature type="active site" description="Proton acceptor" evidence="8 10">
    <location>
        <position position="321"/>
    </location>
</feature>
<evidence type="ECO:0000256" key="10">
    <source>
        <dbReference type="PIRSR" id="PIRSR000099-1"/>
    </source>
</evidence>
<feature type="active site" description="Proton acceptor" evidence="8 10">
    <location>
        <position position="322"/>
    </location>
</feature>
<dbReference type="GO" id="GO:0000105">
    <property type="term" value="P:L-histidine biosynthetic process"/>
    <property type="evidence" value="ECO:0007669"/>
    <property type="project" value="UniProtKB-UniRule"/>
</dbReference>
<dbReference type="InterPro" id="IPR001692">
    <property type="entry name" value="Histidinol_DH_CS"/>
</dbReference>
<sequence>MIKRFDSRQHSLQEIVQRQSNETKNVVTETQAILEAVQREGDQALREYTKRFDGHLLTELAYPPAKIAAAIDEISPELAAVLAQAKENISTFHQRQVQQGFIQSQPGQVMGQQIIPLNRVGVYVPGGTAAYPSTVLMTVLPALIAGVEEIVMVTPANEKGEIAAAVLAAAHLAGITELYPIGGAQAIAALAYGTESIRPVDKIVGPGNIYVATAKKLVNGLVGIDTIAGPSDVLIVADQTANPHWIAADLLAQAEHDVDAQAILITPEADLIERVAAALDKQVAALPRRRIAESSLAVHGKLILVRDLNEAMTIANQIAPEHLELAVADPFALLGVVRNAGSTFLGHHTPEVLGDYLAGPNHTLPTEGTARFSSGLSVQDFVKRCSYLYFSPEAAKDARDSVIQFAEAEGLDGHARSMAIREETKF</sequence>
<dbReference type="SUPFAM" id="SSF53720">
    <property type="entry name" value="ALDH-like"/>
    <property type="match status" value="1"/>
</dbReference>
<dbReference type="InterPro" id="IPR016161">
    <property type="entry name" value="Ald_DH/histidinol_DH"/>
</dbReference>
<feature type="binding site" evidence="8 11">
    <location>
        <position position="185"/>
    </location>
    <ligand>
        <name>NAD(+)</name>
        <dbReference type="ChEBI" id="CHEBI:57540"/>
    </ligand>
</feature>
<comment type="similarity">
    <text evidence="2 8 9 14">Belongs to the histidinol dehydrogenase family.</text>
</comment>
<dbReference type="Gene3D" id="1.20.5.1300">
    <property type="match status" value="1"/>
</dbReference>
<protein>
    <recommendedName>
        <fullName evidence="3 8">Histidinol dehydrogenase</fullName>
        <shortName evidence="8">HDH</shortName>
        <ecNumber evidence="3 8">1.1.1.23</ecNumber>
    </recommendedName>
</protein>
<evidence type="ECO:0000313" key="15">
    <source>
        <dbReference type="EMBL" id="OTN76164.1"/>
    </source>
</evidence>
<dbReference type="InterPro" id="IPR012131">
    <property type="entry name" value="Hstdl_DH"/>
</dbReference>
<keyword evidence="8 11" id="KW-0520">NAD</keyword>
<dbReference type="PANTHER" id="PTHR21256">
    <property type="entry name" value="HISTIDINOL DEHYDROGENASE HDH"/>
    <property type="match status" value="1"/>
</dbReference>
<dbReference type="FunFam" id="3.40.50.1980:FF:000001">
    <property type="entry name" value="Histidinol dehydrogenase"/>
    <property type="match status" value="1"/>
</dbReference>
<dbReference type="RefSeq" id="WP_086274149.1">
    <property type="nucleotide sequence ID" value="NZ_NGKU01000001.1"/>
</dbReference>
<evidence type="ECO:0000256" key="5">
    <source>
        <dbReference type="ARBA" id="ARBA00022833"/>
    </source>
</evidence>
<feature type="binding site" evidence="8 11">
    <location>
        <position position="123"/>
    </location>
    <ligand>
        <name>NAD(+)</name>
        <dbReference type="ChEBI" id="CHEBI:57540"/>
    </ligand>
</feature>
<dbReference type="STRING" id="1834191.A5886_001241"/>
<proteinExistence type="inferred from homology"/>
<dbReference type="GO" id="GO:0005829">
    <property type="term" value="C:cytosol"/>
    <property type="evidence" value="ECO:0007669"/>
    <property type="project" value="TreeGrafter"/>
</dbReference>
<organism evidence="15 16">
    <name type="scientific">Candidatus Enterococcus testudinis</name>
    <dbReference type="NCBI Taxonomy" id="1834191"/>
    <lineage>
        <taxon>Bacteria</taxon>
        <taxon>Bacillati</taxon>
        <taxon>Bacillota</taxon>
        <taxon>Bacilli</taxon>
        <taxon>Lactobacillales</taxon>
        <taxon>Enterococcaceae</taxon>
        <taxon>Enterococcus</taxon>
    </lineage>
</organism>
<dbReference type="HAMAP" id="MF_01024">
    <property type="entry name" value="HisD"/>
    <property type="match status" value="1"/>
</dbReference>
<comment type="catalytic activity">
    <reaction evidence="7 8">
        <text>L-histidinol + 2 NAD(+) + H2O = L-histidine + 2 NADH + 3 H(+)</text>
        <dbReference type="Rhea" id="RHEA:20641"/>
        <dbReference type="ChEBI" id="CHEBI:15377"/>
        <dbReference type="ChEBI" id="CHEBI:15378"/>
        <dbReference type="ChEBI" id="CHEBI:57540"/>
        <dbReference type="ChEBI" id="CHEBI:57595"/>
        <dbReference type="ChEBI" id="CHEBI:57699"/>
        <dbReference type="ChEBI" id="CHEBI:57945"/>
        <dbReference type="EC" id="1.1.1.23"/>
    </reaction>
</comment>
<dbReference type="Gene3D" id="3.40.50.1980">
    <property type="entry name" value="Nitrogenase molybdenum iron protein domain"/>
    <property type="match status" value="2"/>
</dbReference>
<comment type="caution">
    <text evidence="15">The sequence shown here is derived from an EMBL/GenBank/DDBJ whole genome shotgun (WGS) entry which is preliminary data.</text>
</comment>
<dbReference type="GO" id="GO:0051287">
    <property type="term" value="F:NAD binding"/>
    <property type="evidence" value="ECO:0007669"/>
    <property type="project" value="InterPro"/>
</dbReference>
<dbReference type="PRINTS" id="PR00083">
    <property type="entry name" value="HOLDHDRGNASE"/>
</dbReference>
<dbReference type="CDD" id="cd06572">
    <property type="entry name" value="Histidinol_dh"/>
    <property type="match status" value="1"/>
</dbReference>
<keyword evidence="6 8" id="KW-0560">Oxidoreductase</keyword>
<feature type="binding site" evidence="8 13">
    <location>
        <position position="414"/>
    </location>
    <ligand>
        <name>Zn(2+)</name>
        <dbReference type="ChEBI" id="CHEBI:29105"/>
    </ligand>
</feature>
<name>A0A242A565_9ENTE</name>
<evidence type="ECO:0000256" key="6">
    <source>
        <dbReference type="ARBA" id="ARBA00023002"/>
    </source>
</evidence>
<dbReference type="PANTHER" id="PTHR21256:SF2">
    <property type="entry name" value="HISTIDINE BIOSYNTHESIS TRIFUNCTIONAL PROTEIN"/>
    <property type="match status" value="1"/>
</dbReference>
<dbReference type="GO" id="GO:0004399">
    <property type="term" value="F:histidinol dehydrogenase activity"/>
    <property type="evidence" value="ECO:0007669"/>
    <property type="project" value="UniProtKB-UniRule"/>
</dbReference>
<evidence type="ECO:0000256" key="13">
    <source>
        <dbReference type="PIRSR" id="PIRSR000099-4"/>
    </source>
</evidence>
<evidence type="ECO:0000256" key="11">
    <source>
        <dbReference type="PIRSR" id="PIRSR000099-2"/>
    </source>
</evidence>
<feature type="binding site" evidence="8 12">
    <location>
        <position position="231"/>
    </location>
    <ligand>
        <name>substrate</name>
    </ligand>
</feature>
<feature type="binding site" evidence="8 13">
    <location>
        <position position="355"/>
    </location>
    <ligand>
        <name>Zn(2+)</name>
        <dbReference type="ChEBI" id="CHEBI:29105"/>
    </ligand>
</feature>
<keyword evidence="16" id="KW-1185">Reference proteome</keyword>
<comment type="pathway">
    <text evidence="8">Amino-acid biosynthesis; L-histidine biosynthesis; L-histidine from 5-phospho-alpha-D-ribose 1-diphosphate: step 9/9.</text>
</comment>
<dbReference type="Pfam" id="PF00815">
    <property type="entry name" value="Histidinol_dh"/>
    <property type="match status" value="1"/>
</dbReference>
<dbReference type="InterPro" id="IPR022695">
    <property type="entry name" value="Histidinol_DH_monofunct"/>
</dbReference>
<evidence type="ECO:0000256" key="14">
    <source>
        <dbReference type="RuleBase" id="RU004175"/>
    </source>
</evidence>
<comment type="function">
    <text evidence="1 8">Catalyzes the sequential NAD-dependent oxidations of L-histidinol to L-histidinaldehyde and then to L-histidine.</text>
</comment>
<evidence type="ECO:0000256" key="2">
    <source>
        <dbReference type="ARBA" id="ARBA00010178"/>
    </source>
</evidence>
<dbReference type="PIRSF" id="PIRSF000099">
    <property type="entry name" value="Histidinol_dh"/>
    <property type="match status" value="1"/>
</dbReference>
<evidence type="ECO:0000256" key="1">
    <source>
        <dbReference type="ARBA" id="ARBA00003850"/>
    </source>
</evidence>
<evidence type="ECO:0000256" key="9">
    <source>
        <dbReference type="PIRNR" id="PIRNR000099"/>
    </source>
</evidence>
<accession>A0A242A565</accession>
<feature type="binding site" evidence="8 12">
    <location>
        <position position="253"/>
    </location>
    <ligand>
        <name>substrate</name>
    </ligand>
</feature>
<dbReference type="UniPathway" id="UPA00031">
    <property type="reaction ID" value="UER00014"/>
</dbReference>
<dbReference type="EC" id="1.1.1.23" evidence="3 8"/>
<dbReference type="GO" id="GO:0008270">
    <property type="term" value="F:zinc ion binding"/>
    <property type="evidence" value="ECO:0007669"/>
    <property type="project" value="UniProtKB-UniRule"/>
</dbReference>
<reference evidence="15 16" key="1">
    <citation type="submission" date="2017-05" db="EMBL/GenBank/DDBJ databases">
        <title>The Genome Sequence of Enterococcus sp. 8G7_MSG3316.</title>
        <authorList>
            <consortium name="The Broad Institute Genomics Platform"/>
            <consortium name="The Broad Institute Genomic Center for Infectious Diseases"/>
            <person name="Earl A."/>
            <person name="Manson A."/>
            <person name="Schwartman J."/>
            <person name="Gilmore M."/>
            <person name="Abouelleil A."/>
            <person name="Cao P."/>
            <person name="Chapman S."/>
            <person name="Cusick C."/>
            <person name="Shea T."/>
            <person name="Young S."/>
            <person name="Neafsey D."/>
            <person name="Nusbaum C."/>
            <person name="Birren B."/>
        </authorList>
    </citation>
    <scope>NUCLEOTIDE SEQUENCE [LARGE SCALE GENOMIC DNA]</scope>
    <source>
        <strain evidence="15 16">8G7_MSG3316</strain>
    </source>
</reference>
<gene>
    <name evidence="8" type="primary">hisD</name>
    <name evidence="15" type="ORF">A5886_001241</name>
</gene>
<feature type="binding site" evidence="8 12">
    <location>
        <position position="409"/>
    </location>
    <ligand>
        <name>substrate</name>
    </ligand>
</feature>
<evidence type="ECO:0000256" key="12">
    <source>
        <dbReference type="PIRSR" id="PIRSR000099-3"/>
    </source>
</evidence>
<keyword evidence="8" id="KW-0028">Amino-acid biosynthesis</keyword>
<evidence type="ECO:0000256" key="4">
    <source>
        <dbReference type="ARBA" id="ARBA00022723"/>
    </source>
</evidence>
<keyword evidence="5 8" id="KW-0862">Zinc</keyword>
<feature type="binding site" evidence="8 12">
    <location>
        <position position="414"/>
    </location>
    <ligand>
        <name>substrate</name>
    </ligand>
</feature>
<feature type="binding site" evidence="8 12">
    <location>
        <position position="256"/>
    </location>
    <ligand>
        <name>substrate</name>
    </ligand>
</feature>
<dbReference type="EMBL" id="NGKU01000001">
    <property type="protein sequence ID" value="OTN76164.1"/>
    <property type="molecule type" value="Genomic_DNA"/>
</dbReference>
<feature type="binding site" evidence="8 12">
    <location>
        <position position="355"/>
    </location>
    <ligand>
        <name>substrate</name>
    </ligand>
</feature>
<feature type="binding site" evidence="8 12">
    <location>
        <position position="322"/>
    </location>
    <ligand>
        <name>substrate</name>
    </ligand>
</feature>
<evidence type="ECO:0000256" key="7">
    <source>
        <dbReference type="ARBA" id="ARBA00049489"/>
    </source>
</evidence>
<dbReference type="NCBIfam" id="TIGR00069">
    <property type="entry name" value="hisD"/>
    <property type="match status" value="1"/>
</dbReference>
<dbReference type="PROSITE" id="PS00611">
    <property type="entry name" value="HISOL_DEHYDROGENASE"/>
    <property type="match status" value="1"/>
</dbReference>
<dbReference type="OrthoDB" id="9805269at2"/>
<keyword evidence="4 8" id="KW-0479">Metal-binding</keyword>
<evidence type="ECO:0000256" key="8">
    <source>
        <dbReference type="HAMAP-Rule" id="MF_01024"/>
    </source>
</evidence>